<protein>
    <submittedName>
        <fullName evidence="2">Death-on-curing protein</fullName>
    </submittedName>
</protein>
<dbReference type="OrthoDB" id="9802752at2"/>
<comment type="caution">
    <text evidence="2">The sequence shown here is derived from an EMBL/GenBank/DDBJ whole genome shotgun (WGS) entry which is preliminary data.</text>
</comment>
<dbReference type="RefSeq" id="WP_034831169.1">
    <property type="nucleotide sequence ID" value="NZ_JANX01000006.1"/>
</dbReference>
<dbReference type="NCBIfam" id="TIGR01550">
    <property type="entry name" value="DOC_P1"/>
    <property type="match status" value="1"/>
</dbReference>
<proteinExistence type="predicted"/>
<dbReference type="Proteomes" id="UP000029995">
    <property type="component" value="Unassembled WGS sequence"/>
</dbReference>
<dbReference type="PROSITE" id="PS51459">
    <property type="entry name" value="FIDO"/>
    <property type="match status" value="1"/>
</dbReference>
<dbReference type="PIRSF" id="PIRSF018297">
    <property type="entry name" value="Doc"/>
    <property type="match status" value="1"/>
</dbReference>
<evidence type="ECO:0000259" key="1">
    <source>
        <dbReference type="PROSITE" id="PS51459"/>
    </source>
</evidence>
<name>A0A0A0DDH8_9PROT</name>
<dbReference type="InterPro" id="IPR006440">
    <property type="entry name" value="Doc"/>
</dbReference>
<evidence type="ECO:0000313" key="3">
    <source>
        <dbReference type="Proteomes" id="UP000029995"/>
    </source>
</evidence>
<organism evidence="2 3">
    <name type="scientific">Inquilinus limosus MP06</name>
    <dbReference type="NCBI Taxonomy" id="1398085"/>
    <lineage>
        <taxon>Bacteria</taxon>
        <taxon>Pseudomonadati</taxon>
        <taxon>Pseudomonadota</taxon>
        <taxon>Alphaproteobacteria</taxon>
        <taxon>Rhodospirillales</taxon>
        <taxon>Rhodospirillaceae</taxon>
        <taxon>Inquilinus</taxon>
    </lineage>
</organism>
<dbReference type="Gene3D" id="1.20.120.1870">
    <property type="entry name" value="Fic/DOC protein, Fido domain"/>
    <property type="match status" value="1"/>
</dbReference>
<dbReference type="GO" id="GO:0016301">
    <property type="term" value="F:kinase activity"/>
    <property type="evidence" value="ECO:0007669"/>
    <property type="project" value="InterPro"/>
</dbReference>
<reference evidence="2 3" key="1">
    <citation type="submission" date="2014-01" db="EMBL/GenBank/DDBJ databases">
        <title>Genome sequence determination for a cystic fibrosis isolate, Inquilinus limosus.</title>
        <authorList>
            <person name="Pino M."/>
            <person name="Di Conza J."/>
            <person name="Gutkind G."/>
        </authorList>
    </citation>
    <scope>NUCLEOTIDE SEQUENCE [LARGE SCALE GENOMIC DNA]</scope>
    <source>
        <strain evidence="2 3">MP06</strain>
    </source>
</reference>
<gene>
    <name evidence="2" type="ORF">P409_01750</name>
</gene>
<accession>A0A0A0DDH8</accession>
<dbReference type="EMBL" id="JANX01000006">
    <property type="protein sequence ID" value="KGM35923.1"/>
    <property type="molecule type" value="Genomic_DNA"/>
</dbReference>
<evidence type="ECO:0000313" key="2">
    <source>
        <dbReference type="EMBL" id="KGM35923.1"/>
    </source>
</evidence>
<feature type="domain" description="Fido" evidence="1">
    <location>
        <begin position="7"/>
        <end position="123"/>
    </location>
</feature>
<dbReference type="PANTHER" id="PTHR39426">
    <property type="entry name" value="HOMOLOGY TO DEATH-ON-CURING PROTEIN OF PHAGE P1"/>
    <property type="match status" value="1"/>
</dbReference>
<dbReference type="InterPro" id="IPR053737">
    <property type="entry name" value="Type_II_TA_Toxin"/>
</dbReference>
<dbReference type="Pfam" id="PF02661">
    <property type="entry name" value="Fic"/>
    <property type="match status" value="1"/>
</dbReference>
<dbReference type="InterPro" id="IPR003812">
    <property type="entry name" value="Fido"/>
</dbReference>
<dbReference type="InterPro" id="IPR036597">
    <property type="entry name" value="Fido-like_dom_sf"/>
</dbReference>
<dbReference type="PANTHER" id="PTHR39426:SF1">
    <property type="entry name" value="HOMOLOGY TO DEATH-ON-CURING PROTEIN OF PHAGE P1"/>
    <property type="match status" value="1"/>
</dbReference>
<dbReference type="SUPFAM" id="SSF140931">
    <property type="entry name" value="Fic-like"/>
    <property type="match status" value="1"/>
</dbReference>
<dbReference type="AlphaFoldDB" id="A0A0A0DDH8"/>
<sequence length="130" mass="13893">MDAPRWIGRAVVLALHDEQLAEHGGAPGLRDAGLLDSALDRPRNLLAYGAPDLAALAAAYGFGLIRNHPFVDGNKRVAFVVTETFLALAGQEIAADDAECLSIWLTLAAGEVSEDELAAWLRPRLIPLQP</sequence>